<dbReference type="PANTHER" id="PTHR46276:SF1">
    <property type="entry name" value="E3 UBIQUITIN-PROTEIN LIGASE UBR5"/>
    <property type="match status" value="1"/>
</dbReference>
<name>A0A1X7TJE8_AMPQE</name>
<comment type="caution">
    <text evidence="2">Lacks conserved residue(s) required for the propagation of feature annotation.</text>
</comment>
<dbReference type="InterPro" id="IPR035983">
    <property type="entry name" value="Hect_E3_ubiquitin_ligase"/>
</dbReference>
<proteinExistence type="predicted"/>
<dbReference type="InParanoid" id="A0A1X7TJE8"/>
<dbReference type="Gene3D" id="3.90.1750.10">
    <property type="entry name" value="Hect, E3 ligase catalytic domains"/>
    <property type="match status" value="1"/>
</dbReference>
<dbReference type="PANTHER" id="PTHR46276">
    <property type="entry name" value="E3 UBIQUITIN-PROTEIN LIGASE UBR5"/>
    <property type="match status" value="1"/>
</dbReference>
<dbReference type="OrthoDB" id="298098at2759"/>
<dbReference type="STRING" id="400682.A0A1X7TJE8"/>
<evidence type="ECO:0000256" key="1">
    <source>
        <dbReference type="ARBA" id="ARBA00022786"/>
    </source>
</evidence>
<dbReference type="GO" id="GO:0005737">
    <property type="term" value="C:cytoplasm"/>
    <property type="evidence" value="ECO:0007669"/>
    <property type="project" value="TreeGrafter"/>
</dbReference>
<protein>
    <recommendedName>
        <fullName evidence="3">HECT domain-containing protein</fullName>
    </recommendedName>
</protein>
<sequence>PLFLKVHCRNWIIVCLIQFSQFHGREVSEILDDISWRKWVEEELKYHPRVNCVRYSMSLVNLVSIPSNTPSRLNAYRNIGRVIGLALLHSEMMSLPFCRHIYKYLLNKKV</sequence>
<evidence type="ECO:0000259" key="3">
    <source>
        <dbReference type="PROSITE" id="PS50237"/>
    </source>
</evidence>
<dbReference type="GO" id="GO:0000209">
    <property type="term" value="P:protein polyubiquitination"/>
    <property type="evidence" value="ECO:0007669"/>
    <property type="project" value="TreeGrafter"/>
</dbReference>
<dbReference type="EnsemblMetazoa" id="Aqu2.1.14976_001">
    <property type="protein sequence ID" value="Aqu2.1.14976_001"/>
    <property type="gene ID" value="Aqu2.1.14976"/>
</dbReference>
<dbReference type="GO" id="GO:0090263">
    <property type="term" value="P:positive regulation of canonical Wnt signaling pathway"/>
    <property type="evidence" value="ECO:0007669"/>
    <property type="project" value="TreeGrafter"/>
</dbReference>
<dbReference type="GO" id="GO:0034450">
    <property type="term" value="F:ubiquitin-ubiquitin ligase activity"/>
    <property type="evidence" value="ECO:0007669"/>
    <property type="project" value="TreeGrafter"/>
</dbReference>
<dbReference type="AlphaFoldDB" id="A0A1X7TJE8"/>
<keyword evidence="1 2" id="KW-0833">Ubl conjugation pathway</keyword>
<accession>A0A1X7TJE8</accession>
<reference evidence="4" key="1">
    <citation type="submission" date="2017-05" db="UniProtKB">
        <authorList>
            <consortium name="EnsemblMetazoa"/>
        </authorList>
    </citation>
    <scope>IDENTIFICATION</scope>
</reference>
<dbReference type="GO" id="GO:0005634">
    <property type="term" value="C:nucleus"/>
    <property type="evidence" value="ECO:0007669"/>
    <property type="project" value="TreeGrafter"/>
</dbReference>
<dbReference type="SUPFAM" id="SSF56204">
    <property type="entry name" value="Hect, E3 ligase catalytic domain"/>
    <property type="match status" value="1"/>
</dbReference>
<dbReference type="Pfam" id="PF00632">
    <property type="entry name" value="HECT"/>
    <property type="match status" value="1"/>
</dbReference>
<evidence type="ECO:0000256" key="2">
    <source>
        <dbReference type="PROSITE-ProRule" id="PRU00104"/>
    </source>
</evidence>
<organism evidence="4">
    <name type="scientific">Amphimedon queenslandica</name>
    <name type="common">Sponge</name>
    <dbReference type="NCBI Taxonomy" id="400682"/>
    <lineage>
        <taxon>Eukaryota</taxon>
        <taxon>Metazoa</taxon>
        <taxon>Porifera</taxon>
        <taxon>Demospongiae</taxon>
        <taxon>Heteroscleromorpha</taxon>
        <taxon>Haplosclerida</taxon>
        <taxon>Niphatidae</taxon>
        <taxon>Amphimedon</taxon>
    </lineage>
</organism>
<feature type="domain" description="HECT" evidence="3">
    <location>
        <begin position="46"/>
        <end position="110"/>
    </location>
</feature>
<evidence type="ECO:0000313" key="4">
    <source>
        <dbReference type="EnsemblMetazoa" id="Aqu2.1.14976_001"/>
    </source>
</evidence>
<dbReference type="InterPro" id="IPR000569">
    <property type="entry name" value="HECT_dom"/>
</dbReference>
<dbReference type="PROSITE" id="PS50237">
    <property type="entry name" value="HECT"/>
    <property type="match status" value="1"/>
</dbReference>